<keyword evidence="3" id="KW-1185">Reference proteome</keyword>
<dbReference type="EMBL" id="AMYB01000008">
    <property type="protein sequence ID" value="OAC99014.1"/>
    <property type="molecule type" value="Genomic_DNA"/>
</dbReference>
<feature type="compositionally biased region" description="Low complexity" evidence="1">
    <location>
        <begin position="54"/>
        <end position="64"/>
    </location>
</feature>
<comment type="caution">
    <text evidence="2">The sequence shown here is derived from an EMBL/GenBank/DDBJ whole genome shotgun (WGS) entry which is preliminary data.</text>
</comment>
<protein>
    <submittedName>
        <fullName evidence="2">Uncharacterized protein</fullName>
    </submittedName>
</protein>
<dbReference type="AlphaFoldDB" id="A0A168HP03"/>
<feature type="region of interest" description="Disordered" evidence="1">
    <location>
        <begin position="38"/>
        <end position="65"/>
    </location>
</feature>
<dbReference type="Proteomes" id="UP000077051">
    <property type="component" value="Unassembled WGS sequence"/>
</dbReference>
<evidence type="ECO:0000313" key="3">
    <source>
        <dbReference type="Proteomes" id="UP000077051"/>
    </source>
</evidence>
<dbReference type="OrthoDB" id="2248794at2759"/>
<evidence type="ECO:0000256" key="1">
    <source>
        <dbReference type="SAM" id="MobiDB-lite"/>
    </source>
</evidence>
<evidence type="ECO:0000313" key="2">
    <source>
        <dbReference type="EMBL" id="OAC99014.1"/>
    </source>
</evidence>
<reference evidence="2 3" key="1">
    <citation type="submission" date="2015-06" db="EMBL/GenBank/DDBJ databases">
        <title>Expansion of signal transduction pathways in fungi by whole-genome duplication.</title>
        <authorList>
            <consortium name="DOE Joint Genome Institute"/>
            <person name="Corrochano L.M."/>
            <person name="Kuo A."/>
            <person name="Marcet-Houben M."/>
            <person name="Polaino S."/>
            <person name="Salamov A."/>
            <person name="Villalobos J.M."/>
            <person name="Alvarez M.I."/>
            <person name="Avalos J."/>
            <person name="Benito E.P."/>
            <person name="Benoit I."/>
            <person name="Burger G."/>
            <person name="Camino L.P."/>
            <person name="Canovas D."/>
            <person name="Cerda-Olmedo E."/>
            <person name="Cheng J.-F."/>
            <person name="Dominguez A."/>
            <person name="Elias M."/>
            <person name="Eslava A.P."/>
            <person name="Glaser F."/>
            <person name="Grimwood J."/>
            <person name="Gutierrez G."/>
            <person name="Heitman J."/>
            <person name="Henrissat B."/>
            <person name="Iturriaga E.A."/>
            <person name="Lang B.F."/>
            <person name="Lavin J.L."/>
            <person name="Lee S."/>
            <person name="Li W."/>
            <person name="Lindquist E."/>
            <person name="Lopez-Garcia S."/>
            <person name="Luque E.M."/>
            <person name="Marcos A.T."/>
            <person name="Martin J."/>
            <person name="Mccluskey K."/>
            <person name="Medina H.R."/>
            <person name="Miralles-Duran A."/>
            <person name="Miyazaki A."/>
            <person name="Munoz-Torres E."/>
            <person name="Oguiza J.A."/>
            <person name="Ohm R."/>
            <person name="Olmedo M."/>
            <person name="Orejas M."/>
            <person name="Ortiz-Castellanos L."/>
            <person name="Pisabarro A.G."/>
            <person name="Rodriguez-Romero J."/>
            <person name="Ruiz-Herrera J."/>
            <person name="Ruiz-Vazquez R."/>
            <person name="Sanz C."/>
            <person name="Schackwitz W."/>
            <person name="Schmutz J."/>
            <person name="Shahriari M."/>
            <person name="Shelest E."/>
            <person name="Silva-Franco F."/>
            <person name="Soanes D."/>
            <person name="Syed K."/>
            <person name="Tagua V.G."/>
            <person name="Talbot N.J."/>
            <person name="Thon M."/>
            <person name="De Vries R.P."/>
            <person name="Wiebenga A."/>
            <person name="Yadav J.S."/>
            <person name="Braun E.L."/>
            <person name="Baker S."/>
            <person name="Garre V."/>
            <person name="Horwitz B."/>
            <person name="Torres-Martinez S."/>
            <person name="Idnurm A."/>
            <person name="Herrera-Estrella A."/>
            <person name="Gabaldon T."/>
            <person name="Grigoriev I.V."/>
        </authorList>
    </citation>
    <scope>NUCLEOTIDE SEQUENCE [LARGE SCALE GENOMIC DNA]</scope>
    <source>
        <strain evidence="2 3">CBS 277.49</strain>
    </source>
</reference>
<gene>
    <name evidence="2" type="ORF">MUCCIDRAFT_83965</name>
</gene>
<organism evidence="2 3">
    <name type="scientific">Mucor lusitanicus CBS 277.49</name>
    <dbReference type="NCBI Taxonomy" id="747725"/>
    <lineage>
        <taxon>Eukaryota</taxon>
        <taxon>Fungi</taxon>
        <taxon>Fungi incertae sedis</taxon>
        <taxon>Mucoromycota</taxon>
        <taxon>Mucoromycotina</taxon>
        <taxon>Mucoromycetes</taxon>
        <taxon>Mucorales</taxon>
        <taxon>Mucorineae</taxon>
        <taxon>Mucoraceae</taxon>
        <taxon>Mucor</taxon>
    </lineage>
</organism>
<proteinExistence type="predicted"/>
<dbReference type="VEuPathDB" id="FungiDB:MUCCIDRAFT_83965"/>
<sequence>MTICDEIIDKTKQDLIELKNSQNVGVSIKRKSEDFILTLDPTSSPSSSKKKPKSAATSDASPSTRETEIEVIFEGLQMTFYFTFLQASGMYIMMEIATVTLPRDATELKSYLAYADDLLTVLQYADYCKVSANKEKLK</sequence>
<accession>A0A168HP03</accession>
<dbReference type="STRING" id="747725.A0A168HP03"/>
<name>A0A168HP03_MUCCL</name>